<gene>
    <name evidence="2" type="ORF">OG579_03850</name>
</gene>
<dbReference type="Proteomes" id="UP001432128">
    <property type="component" value="Chromosome"/>
</dbReference>
<dbReference type="AlphaFoldDB" id="A0AAU4K4K1"/>
<feature type="domain" description="Helix-turn-helix" evidence="1">
    <location>
        <begin position="6"/>
        <end position="53"/>
    </location>
</feature>
<dbReference type="RefSeq" id="WP_328858156.1">
    <property type="nucleotide sequence ID" value="NZ_CP108021.1"/>
</dbReference>
<organism evidence="2 3">
    <name type="scientific">Williamsia herbipolensis</name>
    <dbReference type="NCBI Taxonomy" id="1603258"/>
    <lineage>
        <taxon>Bacteria</taxon>
        <taxon>Bacillati</taxon>
        <taxon>Actinomycetota</taxon>
        <taxon>Actinomycetes</taxon>
        <taxon>Mycobacteriales</taxon>
        <taxon>Nocardiaceae</taxon>
        <taxon>Williamsia</taxon>
    </lineage>
</organism>
<dbReference type="KEGG" id="whr:OG579_03850"/>
<dbReference type="InterPro" id="IPR009061">
    <property type="entry name" value="DNA-bd_dom_put_sf"/>
</dbReference>
<protein>
    <submittedName>
        <fullName evidence="2">Helix-turn-helix domain-containing protein</fullName>
    </submittedName>
</protein>
<evidence type="ECO:0000313" key="2">
    <source>
        <dbReference type="EMBL" id="WUM20964.1"/>
    </source>
</evidence>
<name>A0AAU4K4K1_9NOCA</name>
<dbReference type="EMBL" id="CP108021">
    <property type="protein sequence ID" value="WUM20964.1"/>
    <property type="molecule type" value="Genomic_DNA"/>
</dbReference>
<proteinExistence type="predicted"/>
<reference evidence="2 3" key="1">
    <citation type="submission" date="2022-10" db="EMBL/GenBank/DDBJ databases">
        <title>The complete genomes of actinobacterial strains from the NBC collection.</title>
        <authorList>
            <person name="Joergensen T.S."/>
            <person name="Alvarez Arevalo M."/>
            <person name="Sterndorff E.B."/>
            <person name="Faurdal D."/>
            <person name="Vuksanovic O."/>
            <person name="Mourched A.-S."/>
            <person name="Charusanti P."/>
            <person name="Shaw S."/>
            <person name="Blin K."/>
            <person name="Weber T."/>
        </authorList>
    </citation>
    <scope>NUCLEOTIDE SEQUENCE [LARGE SCALE GENOMIC DNA]</scope>
    <source>
        <strain evidence="2 3">NBC_00319</strain>
    </source>
</reference>
<keyword evidence="3" id="KW-1185">Reference proteome</keyword>
<dbReference type="Pfam" id="PF12728">
    <property type="entry name" value="HTH_17"/>
    <property type="match status" value="1"/>
</dbReference>
<dbReference type="NCBIfam" id="TIGR01764">
    <property type="entry name" value="excise"/>
    <property type="match status" value="1"/>
</dbReference>
<sequence>MNNERWLTVPEAATELRVSTKTIRRWIGSGHLTARRVGPKLLRIDSRTIERMLA</sequence>
<evidence type="ECO:0000259" key="1">
    <source>
        <dbReference type="Pfam" id="PF12728"/>
    </source>
</evidence>
<dbReference type="SUPFAM" id="SSF46955">
    <property type="entry name" value="Putative DNA-binding domain"/>
    <property type="match status" value="1"/>
</dbReference>
<dbReference type="Gene3D" id="1.10.1660.10">
    <property type="match status" value="1"/>
</dbReference>
<dbReference type="InterPro" id="IPR010093">
    <property type="entry name" value="SinI_DNA-bd"/>
</dbReference>
<accession>A0AAU4K4K1</accession>
<evidence type="ECO:0000313" key="3">
    <source>
        <dbReference type="Proteomes" id="UP001432128"/>
    </source>
</evidence>
<dbReference type="InterPro" id="IPR041657">
    <property type="entry name" value="HTH_17"/>
</dbReference>
<dbReference type="GO" id="GO:0003677">
    <property type="term" value="F:DNA binding"/>
    <property type="evidence" value="ECO:0007669"/>
    <property type="project" value="InterPro"/>
</dbReference>